<reference evidence="3" key="2">
    <citation type="submission" date="2019-09" db="UniProtKB">
        <authorList>
            <consortium name="WormBaseParasite"/>
        </authorList>
    </citation>
    <scope>IDENTIFICATION</scope>
</reference>
<protein>
    <submittedName>
        <fullName evidence="1 3">Uncharacterized protein</fullName>
    </submittedName>
</protein>
<dbReference type="EMBL" id="UZAH01028542">
    <property type="protein sequence ID" value="VDP00836.1"/>
    <property type="molecule type" value="Genomic_DNA"/>
</dbReference>
<dbReference type="AlphaFoldDB" id="A0A183G0Z3"/>
<gene>
    <name evidence="1" type="ORF">HPBE_LOCUS14805</name>
</gene>
<dbReference type="WBParaSite" id="HPBE_0001480401-mRNA-1">
    <property type="protein sequence ID" value="HPBE_0001480401-mRNA-1"/>
    <property type="gene ID" value="HPBE_0001480401"/>
</dbReference>
<dbReference type="Proteomes" id="UP000050761">
    <property type="component" value="Unassembled WGS sequence"/>
</dbReference>
<evidence type="ECO:0000313" key="2">
    <source>
        <dbReference type="Proteomes" id="UP000050761"/>
    </source>
</evidence>
<accession>A0A3P8E092</accession>
<reference evidence="1 2" key="1">
    <citation type="submission" date="2018-11" db="EMBL/GenBank/DDBJ databases">
        <authorList>
            <consortium name="Pathogen Informatics"/>
        </authorList>
    </citation>
    <scope>NUCLEOTIDE SEQUENCE [LARGE SCALE GENOMIC DNA]</scope>
</reference>
<organism evidence="2 3">
    <name type="scientific">Heligmosomoides polygyrus</name>
    <name type="common">Parasitic roundworm</name>
    <dbReference type="NCBI Taxonomy" id="6339"/>
    <lineage>
        <taxon>Eukaryota</taxon>
        <taxon>Metazoa</taxon>
        <taxon>Ecdysozoa</taxon>
        <taxon>Nematoda</taxon>
        <taxon>Chromadorea</taxon>
        <taxon>Rhabditida</taxon>
        <taxon>Rhabditina</taxon>
        <taxon>Rhabditomorpha</taxon>
        <taxon>Strongyloidea</taxon>
        <taxon>Heligmosomidae</taxon>
        <taxon>Heligmosomoides</taxon>
    </lineage>
</organism>
<accession>A0A183G0Z3</accession>
<evidence type="ECO:0000313" key="3">
    <source>
        <dbReference type="WBParaSite" id="HPBE_0001480401-mRNA-1"/>
    </source>
</evidence>
<keyword evidence="2" id="KW-1185">Reference proteome</keyword>
<evidence type="ECO:0000313" key="1">
    <source>
        <dbReference type="EMBL" id="VDP00836.1"/>
    </source>
</evidence>
<proteinExistence type="predicted"/>
<name>A0A183G0Z3_HELPZ</name>
<dbReference type="OrthoDB" id="5890555at2759"/>
<sequence length="122" mass="14713">MQDMADILTEMREEQMMFALMSKLPQEMSEHIQTEKKERSIIIEWLPEPADELTPSVKQRDLEEKVYRMGRYGRVRIRHSRTSEERPREYELRQECRERSSVHLNSPRCCVAWRVEMNRGTA</sequence>